<comment type="caution">
    <text evidence="1">The sequence shown here is derived from an EMBL/GenBank/DDBJ whole genome shotgun (WGS) entry which is preliminary data.</text>
</comment>
<name>A0ABT9TL16_PAENI</name>
<sequence>MKYFYSLAVIAGVIAYVSTKEVLFLVGAIIFHVNAAEARITEQIEAKK</sequence>
<dbReference type="Proteomes" id="UP001244563">
    <property type="component" value="Unassembled WGS sequence"/>
</dbReference>
<proteinExistence type="predicted"/>
<evidence type="ECO:0008006" key="3">
    <source>
        <dbReference type="Google" id="ProtNLM"/>
    </source>
</evidence>
<accession>A0ABT9TL16</accession>
<protein>
    <recommendedName>
        <fullName evidence="3">TMhelix containing protein</fullName>
    </recommendedName>
</protein>
<dbReference type="RefSeq" id="WP_306877990.1">
    <property type="nucleotide sequence ID" value="NZ_JAUSSW010000004.1"/>
</dbReference>
<gene>
    <name evidence="1" type="ORF">J2T10_001983</name>
</gene>
<keyword evidence="2" id="KW-1185">Reference proteome</keyword>
<evidence type="ECO:0000313" key="1">
    <source>
        <dbReference type="EMBL" id="MDQ0102337.1"/>
    </source>
</evidence>
<dbReference type="EMBL" id="JAUSSW010000004">
    <property type="protein sequence ID" value="MDQ0102337.1"/>
    <property type="molecule type" value="Genomic_DNA"/>
</dbReference>
<evidence type="ECO:0000313" key="2">
    <source>
        <dbReference type="Proteomes" id="UP001244563"/>
    </source>
</evidence>
<reference evidence="1 2" key="1">
    <citation type="submission" date="2023-07" db="EMBL/GenBank/DDBJ databases">
        <title>Sorghum-associated microbial communities from plants grown in Nebraska, USA.</title>
        <authorList>
            <person name="Schachtman D."/>
        </authorList>
    </citation>
    <scope>NUCLEOTIDE SEQUENCE [LARGE SCALE GENOMIC DNA]</scope>
    <source>
        <strain evidence="1 2">CC523</strain>
    </source>
</reference>
<organism evidence="1 2">
    <name type="scientific">Paenarthrobacter nicotinovorans</name>
    <name type="common">Arthrobacter nicotinovorans</name>
    <dbReference type="NCBI Taxonomy" id="29320"/>
    <lineage>
        <taxon>Bacteria</taxon>
        <taxon>Bacillati</taxon>
        <taxon>Actinomycetota</taxon>
        <taxon>Actinomycetes</taxon>
        <taxon>Micrococcales</taxon>
        <taxon>Micrococcaceae</taxon>
        <taxon>Paenarthrobacter</taxon>
    </lineage>
</organism>